<gene>
    <name evidence="2" type="ORF">AVEN_169791_1</name>
    <name evidence="1" type="ORF">AVEN_88315_1</name>
</gene>
<reference evidence="2 3" key="1">
    <citation type="journal article" date="2019" name="Sci. Rep.">
        <title>Orb-weaving spider Araneus ventricosus genome elucidates the spidroin gene catalogue.</title>
        <authorList>
            <person name="Kono N."/>
            <person name="Nakamura H."/>
            <person name="Ohtoshi R."/>
            <person name="Moran D.A.P."/>
            <person name="Shinohara A."/>
            <person name="Yoshida Y."/>
            <person name="Fujiwara M."/>
            <person name="Mori M."/>
            <person name="Tomita M."/>
            <person name="Arakawa K."/>
        </authorList>
    </citation>
    <scope>NUCLEOTIDE SEQUENCE [LARGE SCALE GENOMIC DNA]</scope>
</reference>
<organism evidence="2 3">
    <name type="scientific">Araneus ventricosus</name>
    <name type="common">Orbweaver spider</name>
    <name type="synonym">Epeira ventricosa</name>
    <dbReference type="NCBI Taxonomy" id="182803"/>
    <lineage>
        <taxon>Eukaryota</taxon>
        <taxon>Metazoa</taxon>
        <taxon>Ecdysozoa</taxon>
        <taxon>Arthropoda</taxon>
        <taxon>Chelicerata</taxon>
        <taxon>Arachnida</taxon>
        <taxon>Araneae</taxon>
        <taxon>Araneomorphae</taxon>
        <taxon>Entelegynae</taxon>
        <taxon>Araneoidea</taxon>
        <taxon>Araneidae</taxon>
        <taxon>Araneus</taxon>
    </lineage>
</organism>
<sequence length="33" mass="3661">MLLYKQVGRCNSSSAEGRILETITGHDLTLPKE</sequence>
<protein>
    <submittedName>
        <fullName evidence="2">Uncharacterized protein</fullName>
    </submittedName>
</protein>
<comment type="caution">
    <text evidence="2">The sequence shown here is derived from an EMBL/GenBank/DDBJ whole genome shotgun (WGS) entry which is preliminary data.</text>
</comment>
<name>A0A4Y2AV48_ARAVE</name>
<feature type="non-terminal residue" evidence="2">
    <location>
        <position position="33"/>
    </location>
</feature>
<keyword evidence="3" id="KW-1185">Reference proteome</keyword>
<dbReference type="EMBL" id="BGPR01233148">
    <property type="protein sequence ID" value="GBL82998.1"/>
    <property type="molecule type" value="Genomic_DNA"/>
</dbReference>
<accession>A0A4Y2AV48</accession>
<proteinExistence type="predicted"/>
<evidence type="ECO:0000313" key="2">
    <source>
        <dbReference type="EMBL" id="GBL83065.1"/>
    </source>
</evidence>
<dbReference type="AlphaFoldDB" id="A0A4Y2AV48"/>
<dbReference type="EMBL" id="BGPR01233166">
    <property type="protein sequence ID" value="GBL83065.1"/>
    <property type="molecule type" value="Genomic_DNA"/>
</dbReference>
<evidence type="ECO:0000313" key="3">
    <source>
        <dbReference type="Proteomes" id="UP000499080"/>
    </source>
</evidence>
<dbReference type="Proteomes" id="UP000499080">
    <property type="component" value="Unassembled WGS sequence"/>
</dbReference>
<evidence type="ECO:0000313" key="1">
    <source>
        <dbReference type="EMBL" id="GBL82998.1"/>
    </source>
</evidence>